<keyword evidence="7 17" id="KW-0235">DNA replication</keyword>
<comment type="function">
    <text evidence="17">In addition to polymerase activity, this DNA polymerase exhibits 3'-5' and 5'-3' exonuclease activity.</text>
</comment>
<dbReference type="SMART" id="SM00482">
    <property type="entry name" value="POLAc"/>
    <property type="match status" value="1"/>
</dbReference>
<dbReference type="PANTHER" id="PTHR10133">
    <property type="entry name" value="DNA POLYMERASE I"/>
    <property type="match status" value="1"/>
</dbReference>
<evidence type="ECO:0000259" key="20">
    <source>
        <dbReference type="SMART" id="SM00475"/>
    </source>
</evidence>
<feature type="domain" description="DNA-directed DNA polymerase family A palm" evidence="21">
    <location>
        <begin position="672"/>
        <end position="878"/>
    </location>
</feature>
<dbReference type="InterPro" id="IPR020045">
    <property type="entry name" value="DNA_polI_H3TH"/>
</dbReference>
<dbReference type="CDD" id="cd09859">
    <property type="entry name" value="PIN_53EXO"/>
    <property type="match status" value="1"/>
</dbReference>
<dbReference type="Gene3D" id="3.40.50.1010">
    <property type="entry name" value="5'-nuclease"/>
    <property type="match status" value="1"/>
</dbReference>
<evidence type="ECO:0000256" key="3">
    <source>
        <dbReference type="ARBA" id="ARBA00012417"/>
    </source>
</evidence>
<evidence type="ECO:0000256" key="2">
    <source>
        <dbReference type="ARBA" id="ARBA00011541"/>
    </source>
</evidence>
<dbReference type="InterPro" id="IPR002298">
    <property type="entry name" value="DNA_polymerase_A"/>
</dbReference>
<dbReference type="AlphaFoldDB" id="A0AB35BYI1"/>
<dbReference type="InterPro" id="IPR001098">
    <property type="entry name" value="DNA-dir_DNA_pol_A_palm_dom"/>
</dbReference>
<keyword evidence="5 17" id="KW-0808">Transferase</keyword>
<evidence type="ECO:0000256" key="11">
    <source>
        <dbReference type="ARBA" id="ARBA00022839"/>
    </source>
</evidence>
<evidence type="ECO:0000256" key="5">
    <source>
        <dbReference type="ARBA" id="ARBA00022679"/>
    </source>
</evidence>
<dbReference type="InterPro" id="IPR012337">
    <property type="entry name" value="RNaseH-like_sf"/>
</dbReference>
<reference evidence="22" key="1">
    <citation type="submission" date="2021-03" db="EMBL/GenBank/DDBJ databases">
        <title>Identification and antibiotic profiling of Wohlfahrtiimonas chitiniclastica, an underestimated human pathogen.</title>
        <authorList>
            <person name="Kopf A."/>
            <person name="Bunk B."/>
            <person name="Coldewey S."/>
            <person name="Gunzer F."/>
            <person name="Riedel T."/>
            <person name="Schroettner P."/>
        </authorList>
    </citation>
    <scope>NUCLEOTIDE SEQUENCE</scope>
    <source>
        <strain evidence="22">DSM 100917</strain>
    </source>
</reference>
<dbReference type="InterPro" id="IPR019760">
    <property type="entry name" value="DNA-dir_DNA_pol_A_CS"/>
</dbReference>
<comment type="catalytic activity">
    <reaction evidence="15 17">
        <text>DNA(n) + a 2'-deoxyribonucleoside 5'-triphosphate = DNA(n+1) + diphosphate</text>
        <dbReference type="Rhea" id="RHEA:22508"/>
        <dbReference type="Rhea" id="RHEA-COMP:17339"/>
        <dbReference type="Rhea" id="RHEA-COMP:17340"/>
        <dbReference type="ChEBI" id="CHEBI:33019"/>
        <dbReference type="ChEBI" id="CHEBI:61560"/>
        <dbReference type="ChEBI" id="CHEBI:173112"/>
        <dbReference type="EC" id="2.7.7.7"/>
    </reaction>
</comment>
<evidence type="ECO:0000256" key="4">
    <source>
        <dbReference type="ARBA" id="ARBA00020311"/>
    </source>
</evidence>
<dbReference type="Gene3D" id="1.20.1060.10">
    <property type="entry name" value="Taq DNA Polymerase, Chain T, domain 4"/>
    <property type="match status" value="1"/>
</dbReference>
<dbReference type="GO" id="GO:0006302">
    <property type="term" value="P:double-strand break repair"/>
    <property type="evidence" value="ECO:0007669"/>
    <property type="project" value="TreeGrafter"/>
</dbReference>
<evidence type="ECO:0000313" key="22">
    <source>
        <dbReference type="EMBL" id="MBS7824734.1"/>
    </source>
</evidence>
<dbReference type="Pfam" id="PF00476">
    <property type="entry name" value="DNA_pol_A"/>
    <property type="match status" value="1"/>
</dbReference>
<dbReference type="SMART" id="SM00279">
    <property type="entry name" value="HhH2"/>
    <property type="match status" value="1"/>
</dbReference>
<name>A0AB35BYI1_9GAMM</name>
<evidence type="ECO:0000256" key="16">
    <source>
        <dbReference type="NCBIfam" id="TIGR00593"/>
    </source>
</evidence>
<keyword evidence="6 17" id="KW-0548">Nucleotidyltransferase</keyword>
<comment type="subunit">
    <text evidence="2">Single-chain monomer with multiple functions.</text>
</comment>
<dbReference type="PROSITE" id="PS00447">
    <property type="entry name" value="DNA_POLYMERASE_A"/>
    <property type="match status" value="1"/>
</dbReference>
<keyword evidence="14 17" id="KW-0234">DNA repair</keyword>
<evidence type="ECO:0000256" key="10">
    <source>
        <dbReference type="ARBA" id="ARBA00022801"/>
    </source>
</evidence>
<dbReference type="GO" id="GO:0008409">
    <property type="term" value="F:5'-3' exonuclease activity"/>
    <property type="evidence" value="ECO:0007669"/>
    <property type="project" value="UniProtKB-UniRule"/>
</dbReference>
<dbReference type="EMBL" id="JAGIBU010000004">
    <property type="protein sequence ID" value="MBS7824734.1"/>
    <property type="molecule type" value="Genomic_DNA"/>
</dbReference>
<dbReference type="CDD" id="cd09898">
    <property type="entry name" value="H3TH_53EXO"/>
    <property type="match status" value="1"/>
</dbReference>
<dbReference type="GO" id="GO:0008408">
    <property type="term" value="F:3'-5' exonuclease activity"/>
    <property type="evidence" value="ECO:0007669"/>
    <property type="project" value="UniProtKB-UniRule"/>
</dbReference>
<dbReference type="RefSeq" id="WP_213403902.1">
    <property type="nucleotide sequence ID" value="NZ_JAGIBT010000005.1"/>
</dbReference>
<dbReference type="NCBIfam" id="TIGR00593">
    <property type="entry name" value="pola"/>
    <property type="match status" value="1"/>
</dbReference>
<evidence type="ECO:0000259" key="19">
    <source>
        <dbReference type="SMART" id="SM00474"/>
    </source>
</evidence>
<dbReference type="FunFam" id="1.10.150.20:FF:000003">
    <property type="entry name" value="DNA polymerase I"/>
    <property type="match status" value="1"/>
</dbReference>
<dbReference type="InterPro" id="IPR036397">
    <property type="entry name" value="RNaseH_sf"/>
</dbReference>
<dbReference type="Proteomes" id="UP000680020">
    <property type="component" value="Unassembled WGS sequence"/>
</dbReference>
<dbReference type="InterPro" id="IPR002562">
    <property type="entry name" value="3'-5'_exonuclease_dom"/>
</dbReference>
<comment type="similarity">
    <text evidence="1 17">Belongs to the DNA polymerase type-A family.</text>
</comment>
<protein>
    <recommendedName>
        <fullName evidence="4 16">DNA polymerase I</fullName>
        <ecNumber evidence="3 16">2.7.7.7</ecNumber>
    </recommendedName>
</protein>
<keyword evidence="13 17" id="KW-0238">DNA-binding</keyword>
<evidence type="ECO:0000256" key="12">
    <source>
        <dbReference type="ARBA" id="ARBA00022932"/>
    </source>
</evidence>
<dbReference type="Pfam" id="PF01612">
    <property type="entry name" value="DNA_pol_A_exo1"/>
    <property type="match status" value="1"/>
</dbReference>
<feature type="domain" description="3'-5' exonuclease" evidence="19">
    <location>
        <begin position="317"/>
        <end position="503"/>
    </location>
</feature>
<evidence type="ECO:0000256" key="6">
    <source>
        <dbReference type="ARBA" id="ARBA00022695"/>
    </source>
</evidence>
<evidence type="ECO:0000256" key="17">
    <source>
        <dbReference type="RuleBase" id="RU004460"/>
    </source>
</evidence>
<keyword evidence="12 17" id="KW-0239">DNA-directed DNA polymerase</keyword>
<feature type="coiled-coil region" evidence="18">
    <location>
        <begin position="535"/>
        <end position="562"/>
    </location>
</feature>
<dbReference type="FunFam" id="3.40.50.1010:FF:000001">
    <property type="entry name" value="DNA polymerase I"/>
    <property type="match status" value="1"/>
</dbReference>
<keyword evidence="9 17" id="KW-0227">DNA damage</keyword>
<dbReference type="EC" id="2.7.7.7" evidence="3 16"/>
<keyword evidence="8" id="KW-0540">Nuclease</keyword>
<dbReference type="InterPro" id="IPR036279">
    <property type="entry name" value="5-3_exonuclease_C_sf"/>
</dbReference>
<dbReference type="SUPFAM" id="SSF53098">
    <property type="entry name" value="Ribonuclease H-like"/>
    <property type="match status" value="1"/>
</dbReference>
<dbReference type="InterPro" id="IPR008918">
    <property type="entry name" value="HhH2"/>
</dbReference>
<dbReference type="InterPro" id="IPR018320">
    <property type="entry name" value="DNA_polymerase_1"/>
</dbReference>
<dbReference type="CDD" id="cd08637">
    <property type="entry name" value="DNA_pol_A_pol_I_C"/>
    <property type="match status" value="1"/>
</dbReference>
<dbReference type="GO" id="GO:0003887">
    <property type="term" value="F:DNA-directed DNA polymerase activity"/>
    <property type="evidence" value="ECO:0007669"/>
    <property type="project" value="UniProtKB-UniRule"/>
</dbReference>
<dbReference type="SUPFAM" id="SSF47807">
    <property type="entry name" value="5' to 3' exonuclease, C-terminal subdomain"/>
    <property type="match status" value="1"/>
</dbReference>
<dbReference type="InterPro" id="IPR020046">
    <property type="entry name" value="5-3_exonucl_a-hlix_arch_N"/>
</dbReference>
<evidence type="ECO:0000313" key="23">
    <source>
        <dbReference type="Proteomes" id="UP000680020"/>
    </source>
</evidence>
<dbReference type="InterPro" id="IPR002421">
    <property type="entry name" value="5-3_exonuclease"/>
</dbReference>
<dbReference type="SUPFAM" id="SSF56672">
    <property type="entry name" value="DNA/RNA polymerases"/>
    <property type="match status" value="1"/>
</dbReference>
<evidence type="ECO:0000256" key="13">
    <source>
        <dbReference type="ARBA" id="ARBA00023125"/>
    </source>
</evidence>
<dbReference type="NCBIfam" id="NF004397">
    <property type="entry name" value="PRK05755.1"/>
    <property type="match status" value="1"/>
</dbReference>
<keyword evidence="10 17" id="KW-0378">Hydrolase</keyword>
<evidence type="ECO:0000256" key="15">
    <source>
        <dbReference type="ARBA" id="ARBA00049244"/>
    </source>
</evidence>
<evidence type="ECO:0000256" key="1">
    <source>
        <dbReference type="ARBA" id="ARBA00007705"/>
    </source>
</evidence>
<sequence length="914" mass="101289">MSKQTFLIIDGSNFLFRAYHALPPLTTRAGQPTGAIRGVITMFQKLLDTFNPAYAAVTFDAKGKSFRSDLYADYKAHRPPMPDDLRAQVAPLMDVVDFLGFPRLIIDGIEADDVIATLALEGKAKGYEVVIASSDKDLAQLVGGPIKMFDGMKNLMLDRDGVYEKFGVYPEAIRDYLTLMGDKADNIPGVEGVGPKTAAKWLAEYETLDGIIENAEKIKGKVGERLRNSLEQLELSRQLTTLLMDADLPYRVEDLALRDPNVDELTKLYTEFEFNSLLKQLISGKPSSGFQPMLNSQVIAPRTHEWIMPTPPNTITYTAVTDLAALEAFIARAYGAHRVAVDTETDGLDAMQAKLVGISLAITGGEAIYIPLQHDLLVAPEQLPMQDVLDRLAPLLEDPNVALVGQNLKYDWHIFKRYGITLNGIADDTMLASYVWDATEKHNMDDLALNYLGHTTTPFEEIAGKGKKQKTFNEIPIETATHYAAEDADITLRLYHALSPRVASIDTLQKLYQTIEMPLLTVLAKMEHEGILVNVPHLEALSRELSQRLDALEAQAYELAGETFNLGSPKQLGTILFEKLGLPVVKKTAKGQPSTNEEVLQELALDYPLPKLLIEYRELSKLKSTYTDALVAEVNPYTGRIHTSFNQALTSTGRLSSSKPNLQNIPVRTEEGRKIREAFIAKPGYRMISADYSQIELRLMAHFSGDETLINAFKNDLDIHRATASEVFHTPLDEVSGELRRSAKAINFGLIYGMGAFGLAKQLGISRGQAQEYIQRYFSRYPTILQFMEDAKEKARANDYVETLLGRRLPLPEINSSNGMQKAGAERIAVNAPLQGTAADIIKLAMIEVDQKLNETGLDAKVLLQVHDELVLEASEKDAEKVAALLKTAMENVITLKVPLKVDVAIGSNWDEVH</sequence>
<dbReference type="GO" id="GO:0006261">
    <property type="term" value="P:DNA-templated DNA replication"/>
    <property type="evidence" value="ECO:0007669"/>
    <property type="project" value="UniProtKB-UniRule"/>
</dbReference>
<gene>
    <name evidence="17 22" type="primary">polA</name>
    <name evidence="22" type="ORF">J7561_05890</name>
</gene>
<dbReference type="Gene3D" id="1.10.150.20">
    <property type="entry name" value="5' to 3' exonuclease, C-terminal subdomain"/>
    <property type="match status" value="2"/>
</dbReference>
<keyword evidence="11 17" id="KW-0269">Exonuclease</keyword>
<dbReference type="Pfam" id="PF01367">
    <property type="entry name" value="5_3_exonuc"/>
    <property type="match status" value="1"/>
</dbReference>
<dbReference type="InterPro" id="IPR029060">
    <property type="entry name" value="PIN-like_dom_sf"/>
</dbReference>
<comment type="caution">
    <text evidence="22">The sequence shown here is derived from an EMBL/GenBank/DDBJ whole genome shotgun (WGS) entry which is preliminary data.</text>
</comment>
<accession>A0AB35BYI1</accession>
<dbReference type="SMART" id="SM00474">
    <property type="entry name" value="35EXOc"/>
    <property type="match status" value="1"/>
</dbReference>
<dbReference type="GO" id="GO:0003677">
    <property type="term" value="F:DNA binding"/>
    <property type="evidence" value="ECO:0007669"/>
    <property type="project" value="UniProtKB-UniRule"/>
</dbReference>
<dbReference type="FunFam" id="3.30.420.10:FF:000026">
    <property type="entry name" value="DNA polymerase I"/>
    <property type="match status" value="1"/>
</dbReference>
<dbReference type="FunFam" id="1.20.1060.10:FF:000001">
    <property type="entry name" value="DNA polymerase I"/>
    <property type="match status" value="1"/>
</dbReference>
<dbReference type="Gene3D" id="3.30.70.370">
    <property type="match status" value="1"/>
</dbReference>
<dbReference type="Pfam" id="PF02739">
    <property type="entry name" value="5_3_exonuc_N"/>
    <property type="match status" value="1"/>
</dbReference>
<proteinExistence type="inferred from homology"/>
<organism evidence="22 23">
    <name type="scientific">Wohlfahrtiimonas chitiniclastica</name>
    <dbReference type="NCBI Taxonomy" id="400946"/>
    <lineage>
        <taxon>Bacteria</taxon>
        <taxon>Pseudomonadati</taxon>
        <taxon>Pseudomonadota</taxon>
        <taxon>Gammaproteobacteria</taxon>
        <taxon>Cardiobacteriales</taxon>
        <taxon>Ignatzschineriaceae</taxon>
        <taxon>Wohlfahrtiimonas</taxon>
    </lineage>
</organism>
<dbReference type="PANTHER" id="PTHR10133:SF27">
    <property type="entry name" value="DNA POLYMERASE NU"/>
    <property type="match status" value="1"/>
</dbReference>
<evidence type="ECO:0000256" key="18">
    <source>
        <dbReference type="SAM" id="Coils"/>
    </source>
</evidence>
<evidence type="ECO:0000256" key="7">
    <source>
        <dbReference type="ARBA" id="ARBA00022705"/>
    </source>
</evidence>
<dbReference type="SMART" id="SM00475">
    <property type="entry name" value="53EXOc"/>
    <property type="match status" value="1"/>
</dbReference>
<dbReference type="PRINTS" id="PR00868">
    <property type="entry name" value="DNAPOLI"/>
</dbReference>
<dbReference type="FunFam" id="1.10.150.20:FF:000002">
    <property type="entry name" value="DNA polymerase I"/>
    <property type="match status" value="1"/>
</dbReference>
<dbReference type="InterPro" id="IPR043502">
    <property type="entry name" value="DNA/RNA_pol_sf"/>
</dbReference>
<keyword evidence="18" id="KW-0175">Coiled coil</keyword>
<evidence type="ECO:0000256" key="9">
    <source>
        <dbReference type="ARBA" id="ARBA00022763"/>
    </source>
</evidence>
<evidence type="ECO:0000256" key="8">
    <source>
        <dbReference type="ARBA" id="ARBA00022722"/>
    </source>
</evidence>
<dbReference type="SUPFAM" id="SSF88723">
    <property type="entry name" value="PIN domain-like"/>
    <property type="match status" value="1"/>
</dbReference>
<feature type="domain" description="5'-3' exonuclease" evidence="20">
    <location>
        <begin position="2"/>
        <end position="258"/>
    </location>
</feature>
<dbReference type="Gene3D" id="3.30.420.10">
    <property type="entry name" value="Ribonuclease H-like superfamily/Ribonuclease H"/>
    <property type="match status" value="1"/>
</dbReference>
<evidence type="ECO:0000256" key="14">
    <source>
        <dbReference type="ARBA" id="ARBA00023204"/>
    </source>
</evidence>
<dbReference type="CDD" id="cd06139">
    <property type="entry name" value="DNA_polA_I_Ecoli_like_exo"/>
    <property type="match status" value="1"/>
</dbReference>
<evidence type="ECO:0000259" key="21">
    <source>
        <dbReference type="SMART" id="SM00482"/>
    </source>
</evidence>